<keyword evidence="2" id="KW-0378">Hydrolase</keyword>
<dbReference type="GO" id="GO:0006508">
    <property type="term" value="P:proteolysis"/>
    <property type="evidence" value="ECO:0007669"/>
    <property type="project" value="InterPro"/>
</dbReference>
<dbReference type="AlphaFoldDB" id="A0A165D814"/>
<keyword evidence="5" id="KW-1185">Reference proteome</keyword>
<evidence type="ECO:0000256" key="1">
    <source>
        <dbReference type="ARBA" id="ARBA00010088"/>
    </source>
</evidence>
<name>A0A165D814_9BASI</name>
<dbReference type="PANTHER" id="PTHR43433">
    <property type="entry name" value="HYDROLASE, ALPHA/BETA FOLD FAMILY PROTEIN"/>
    <property type="match status" value="1"/>
</dbReference>
<dbReference type="Pfam" id="PF00561">
    <property type="entry name" value="Abhydrolase_1"/>
    <property type="match status" value="1"/>
</dbReference>
<dbReference type="PIRSF" id="PIRSF005539">
    <property type="entry name" value="Pept_S33_TRI_F1"/>
    <property type="match status" value="1"/>
</dbReference>
<dbReference type="InterPro" id="IPR005945">
    <property type="entry name" value="Pro_imino_pep"/>
</dbReference>
<comment type="similarity">
    <text evidence="1">Belongs to the peptidase S33 family.</text>
</comment>
<dbReference type="STRING" id="1353952.A0A165D814"/>
<dbReference type="Gene3D" id="3.40.50.1820">
    <property type="entry name" value="alpha/beta hydrolase"/>
    <property type="match status" value="1"/>
</dbReference>
<organism evidence="4 5">
    <name type="scientific">Calocera cornea HHB12733</name>
    <dbReference type="NCBI Taxonomy" id="1353952"/>
    <lineage>
        <taxon>Eukaryota</taxon>
        <taxon>Fungi</taxon>
        <taxon>Dikarya</taxon>
        <taxon>Basidiomycota</taxon>
        <taxon>Agaricomycotina</taxon>
        <taxon>Dacrymycetes</taxon>
        <taxon>Dacrymycetales</taxon>
        <taxon>Dacrymycetaceae</taxon>
        <taxon>Calocera</taxon>
    </lineage>
</organism>
<dbReference type="SUPFAM" id="SSF53474">
    <property type="entry name" value="alpha/beta-Hydrolases"/>
    <property type="match status" value="1"/>
</dbReference>
<dbReference type="GO" id="GO:0046503">
    <property type="term" value="P:glycerolipid catabolic process"/>
    <property type="evidence" value="ECO:0007669"/>
    <property type="project" value="TreeGrafter"/>
</dbReference>
<evidence type="ECO:0000256" key="2">
    <source>
        <dbReference type="ARBA" id="ARBA00022801"/>
    </source>
</evidence>
<dbReference type="InterPro" id="IPR050471">
    <property type="entry name" value="AB_hydrolase"/>
</dbReference>
<evidence type="ECO:0000259" key="3">
    <source>
        <dbReference type="Pfam" id="PF00561"/>
    </source>
</evidence>
<protein>
    <submittedName>
        <fullName evidence="4">Proline-specific peptidase</fullName>
    </submittedName>
</protein>
<dbReference type="GO" id="GO:0008233">
    <property type="term" value="F:peptidase activity"/>
    <property type="evidence" value="ECO:0007669"/>
    <property type="project" value="InterPro"/>
</dbReference>
<evidence type="ECO:0000313" key="4">
    <source>
        <dbReference type="EMBL" id="KZT52273.1"/>
    </source>
</evidence>
<dbReference type="Proteomes" id="UP000076842">
    <property type="component" value="Unassembled WGS sequence"/>
</dbReference>
<evidence type="ECO:0000313" key="5">
    <source>
        <dbReference type="Proteomes" id="UP000076842"/>
    </source>
</evidence>
<dbReference type="EMBL" id="KV424072">
    <property type="protein sequence ID" value="KZT52273.1"/>
    <property type="molecule type" value="Genomic_DNA"/>
</dbReference>
<sequence length="300" mass="33735">MSSLLQPVTTGRIPFRTYETWYAIYGHLITPSKQPPLVVLHGGPGAGHDYLQSLGELNAIAEIPVVMYDQVGCGRSTHLRHAPLGTITIKLFLDELNNLLDALGLKEYDLLGQSWGGMLACEHAVRQPPGLRRLILEGTPASMRLAEQVRLSCYNDFPTPLRDALFLFDKDGVHTPEYQEARLRFRKTNGCRVDPLPAEMLATWDNMRSDSTVPTIMMGTSYIRTAGVLRDWSIIGRLPLIKCKVLVAHGQYDWCGVEAAEPFKRETWDAKVMTFEGAAHFLHLDQKYAFFQSVVEFLTE</sequence>
<dbReference type="GO" id="GO:0004806">
    <property type="term" value="F:triacylglycerol lipase activity"/>
    <property type="evidence" value="ECO:0007669"/>
    <property type="project" value="TreeGrafter"/>
</dbReference>
<gene>
    <name evidence="4" type="ORF">CALCODRAFT_94343</name>
</gene>
<dbReference type="OrthoDB" id="190201at2759"/>
<dbReference type="PANTHER" id="PTHR43433:SF5">
    <property type="entry name" value="AB HYDROLASE-1 DOMAIN-CONTAINING PROTEIN"/>
    <property type="match status" value="1"/>
</dbReference>
<feature type="domain" description="AB hydrolase-1" evidence="3">
    <location>
        <begin position="35"/>
        <end position="285"/>
    </location>
</feature>
<accession>A0A165D814</accession>
<dbReference type="InterPro" id="IPR002410">
    <property type="entry name" value="Peptidase_S33"/>
</dbReference>
<dbReference type="InterPro" id="IPR000073">
    <property type="entry name" value="AB_hydrolase_1"/>
</dbReference>
<reference evidence="4 5" key="1">
    <citation type="journal article" date="2016" name="Mol. Biol. Evol.">
        <title>Comparative Genomics of Early-Diverging Mushroom-Forming Fungi Provides Insights into the Origins of Lignocellulose Decay Capabilities.</title>
        <authorList>
            <person name="Nagy L.G."/>
            <person name="Riley R."/>
            <person name="Tritt A."/>
            <person name="Adam C."/>
            <person name="Daum C."/>
            <person name="Floudas D."/>
            <person name="Sun H."/>
            <person name="Yadav J.S."/>
            <person name="Pangilinan J."/>
            <person name="Larsson K.H."/>
            <person name="Matsuura K."/>
            <person name="Barry K."/>
            <person name="Labutti K."/>
            <person name="Kuo R."/>
            <person name="Ohm R.A."/>
            <person name="Bhattacharya S.S."/>
            <person name="Shirouzu T."/>
            <person name="Yoshinaga Y."/>
            <person name="Martin F.M."/>
            <person name="Grigoriev I.V."/>
            <person name="Hibbett D.S."/>
        </authorList>
    </citation>
    <scope>NUCLEOTIDE SEQUENCE [LARGE SCALE GENOMIC DNA]</scope>
    <source>
        <strain evidence="4 5">HHB12733</strain>
    </source>
</reference>
<dbReference type="PRINTS" id="PR00793">
    <property type="entry name" value="PROAMNOPTASE"/>
</dbReference>
<proteinExistence type="inferred from homology"/>
<dbReference type="InterPro" id="IPR029058">
    <property type="entry name" value="AB_hydrolase_fold"/>
</dbReference>
<dbReference type="InParanoid" id="A0A165D814"/>